<evidence type="ECO:0000313" key="1">
    <source>
        <dbReference type="EMBL" id="KAK1144914.1"/>
    </source>
</evidence>
<sequence length="207" mass="22453">MLFVKNALIATTCCLAISSQASLLPSSTDGQILSIEGHPLPDKWFRLILDEPGTEQILTTKDSNVELVGRTPIETCAYISAAAACFTLSKDLFHFAKTLAGGIKALSDQHNCAHDSGTINNIRYDYYASGRNCDTTAQINTIAGAIYKYIDKIEHGKICGTQCVRLDHHGTWKGWLRMGHASSYNDKAYCGPGLNFDSCVSGGNNDI</sequence>
<gene>
    <name evidence="1" type="ORF">N8T08_004629</name>
</gene>
<name>A0ACC3B3L3_9EURO</name>
<proteinExistence type="predicted"/>
<keyword evidence="2" id="KW-1185">Reference proteome</keyword>
<accession>A0ACC3B3L3</accession>
<comment type="caution">
    <text evidence="1">The sequence shown here is derived from an EMBL/GenBank/DDBJ whole genome shotgun (WGS) entry which is preliminary data.</text>
</comment>
<reference evidence="1 2" key="1">
    <citation type="journal article" date="2023" name="ACS Omega">
        <title>Identification of the Neoaspergillic Acid Biosynthesis Gene Cluster by Establishing an In Vitro CRISPR-Ribonucleoprotein Genetic System in Aspergillus melleus.</title>
        <authorList>
            <person name="Yuan B."/>
            <person name="Grau M.F."/>
            <person name="Murata R.M."/>
            <person name="Torok T."/>
            <person name="Venkateswaran K."/>
            <person name="Stajich J.E."/>
            <person name="Wang C.C.C."/>
        </authorList>
    </citation>
    <scope>NUCLEOTIDE SEQUENCE [LARGE SCALE GENOMIC DNA]</scope>
    <source>
        <strain evidence="1 2">IMV 1140</strain>
    </source>
</reference>
<protein>
    <submittedName>
        <fullName evidence="1">Uncharacterized protein</fullName>
    </submittedName>
</protein>
<evidence type="ECO:0000313" key="2">
    <source>
        <dbReference type="Proteomes" id="UP001177260"/>
    </source>
</evidence>
<dbReference type="Proteomes" id="UP001177260">
    <property type="component" value="Unassembled WGS sequence"/>
</dbReference>
<organism evidence="1 2">
    <name type="scientific">Aspergillus melleus</name>
    <dbReference type="NCBI Taxonomy" id="138277"/>
    <lineage>
        <taxon>Eukaryota</taxon>
        <taxon>Fungi</taxon>
        <taxon>Dikarya</taxon>
        <taxon>Ascomycota</taxon>
        <taxon>Pezizomycotina</taxon>
        <taxon>Eurotiomycetes</taxon>
        <taxon>Eurotiomycetidae</taxon>
        <taxon>Eurotiales</taxon>
        <taxon>Aspergillaceae</taxon>
        <taxon>Aspergillus</taxon>
        <taxon>Aspergillus subgen. Circumdati</taxon>
    </lineage>
</organism>
<dbReference type="EMBL" id="JAOPJF010000027">
    <property type="protein sequence ID" value="KAK1144914.1"/>
    <property type="molecule type" value="Genomic_DNA"/>
</dbReference>